<reference evidence="1" key="1">
    <citation type="submission" date="2022-12" db="EMBL/GenBank/DDBJ databases">
        <title>Reference genome sequencing for broad-spectrum identification of bacterial and archaeal isolates by mass spectrometry.</title>
        <authorList>
            <person name="Sekiguchi Y."/>
            <person name="Tourlousse D.M."/>
        </authorList>
    </citation>
    <scope>NUCLEOTIDE SEQUENCE</scope>
    <source>
        <strain evidence="1">10succ1</strain>
    </source>
</reference>
<keyword evidence="2" id="KW-1185">Reference proteome</keyword>
<protein>
    <submittedName>
        <fullName evidence="1">Uncharacterized protein</fullName>
    </submittedName>
</protein>
<proteinExistence type="predicted"/>
<gene>
    <name evidence="1" type="ORF">PM10SUCC1_06080</name>
</gene>
<name>A0A9W6GJ19_9FUSO</name>
<dbReference type="AlphaFoldDB" id="A0A9W6GJ19"/>
<accession>A0A9W6GJ19</accession>
<evidence type="ECO:0000313" key="1">
    <source>
        <dbReference type="EMBL" id="GLI55093.1"/>
    </source>
</evidence>
<dbReference type="Proteomes" id="UP001144471">
    <property type="component" value="Unassembled WGS sequence"/>
</dbReference>
<organism evidence="1 2">
    <name type="scientific">Propionigenium maris DSM 9537</name>
    <dbReference type="NCBI Taxonomy" id="1123000"/>
    <lineage>
        <taxon>Bacteria</taxon>
        <taxon>Fusobacteriati</taxon>
        <taxon>Fusobacteriota</taxon>
        <taxon>Fusobacteriia</taxon>
        <taxon>Fusobacteriales</taxon>
        <taxon>Fusobacteriaceae</taxon>
        <taxon>Propionigenium</taxon>
    </lineage>
</organism>
<comment type="caution">
    <text evidence="1">The sequence shown here is derived from an EMBL/GenBank/DDBJ whole genome shotgun (WGS) entry which is preliminary data.</text>
</comment>
<dbReference type="EMBL" id="BSDY01000002">
    <property type="protein sequence ID" value="GLI55093.1"/>
    <property type="molecule type" value="Genomic_DNA"/>
</dbReference>
<evidence type="ECO:0000313" key="2">
    <source>
        <dbReference type="Proteomes" id="UP001144471"/>
    </source>
</evidence>
<sequence>MLMKINRFMVSLKELLNENGLSLVRDCYCIQRGQVGYLINENSRLTLNCTDEDYRILEPLLHELKPIYEEKFEIDFLGCNPSGHRIIVKF</sequence>